<evidence type="ECO:0000256" key="1">
    <source>
        <dbReference type="ARBA" id="ARBA00022679"/>
    </source>
</evidence>
<protein>
    <recommendedName>
        <fullName evidence="4">2-C-methyl-D-erythritol 4-phosphate cytidylyltransferase</fullName>
    </recommendedName>
</protein>
<dbReference type="InterPro" id="IPR050088">
    <property type="entry name" value="IspD/TarI_cytidylyltransf_bact"/>
</dbReference>
<proteinExistence type="predicted"/>
<dbReference type="Gene3D" id="3.90.550.10">
    <property type="entry name" value="Spore Coat Polysaccharide Biosynthesis Protein SpsA, Chain A"/>
    <property type="match status" value="1"/>
</dbReference>
<dbReference type="InterPro" id="IPR018294">
    <property type="entry name" value="ISPD_synthase_CS"/>
</dbReference>
<dbReference type="Pfam" id="PF01128">
    <property type="entry name" value="IspD"/>
    <property type="match status" value="1"/>
</dbReference>
<evidence type="ECO:0000313" key="3">
    <source>
        <dbReference type="EMBL" id="GAH53202.1"/>
    </source>
</evidence>
<evidence type="ECO:0000256" key="2">
    <source>
        <dbReference type="ARBA" id="ARBA00022695"/>
    </source>
</evidence>
<dbReference type="PROSITE" id="PS01295">
    <property type="entry name" value="ISPD"/>
    <property type="match status" value="1"/>
</dbReference>
<comment type="caution">
    <text evidence="3">The sequence shown here is derived from an EMBL/GenBank/DDBJ whole genome shotgun (WGS) entry which is preliminary data.</text>
</comment>
<keyword evidence="2" id="KW-0548">Nucleotidyltransferase</keyword>
<organism evidence="3">
    <name type="scientific">marine sediment metagenome</name>
    <dbReference type="NCBI Taxonomy" id="412755"/>
    <lineage>
        <taxon>unclassified sequences</taxon>
        <taxon>metagenomes</taxon>
        <taxon>ecological metagenomes</taxon>
    </lineage>
</organism>
<dbReference type="InterPro" id="IPR029044">
    <property type="entry name" value="Nucleotide-diphossugar_trans"/>
</dbReference>
<reference evidence="3" key="1">
    <citation type="journal article" date="2014" name="Front. Microbiol.">
        <title>High frequency of phylogenetically diverse reductive dehalogenase-homologous genes in deep subseafloor sedimentary metagenomes.</title>
        <authorList>
            <person name="Kawai M."/>
            <person name="Futagami T."/>
            <person name="Toyoda A."/>
            <person name="Takaki Y."/>
            <person name="Nishi S."/>
            <person name="Hori S."/>
            <person name="Arai W."/>
            <person name="Tsubouchi T."/>
            <person name="Morono Y."/>
            <person name="Uchiyama I."/>
            <person name="Ito T."/>
            <person name="Fujiyama A."/>
            <person name="Inagaki F."/>
            <person name="Takami H."/>
        </authorList>
    </citation>
    <scope>NUCLEOTIDE SEQUENCE</scope>
    <source>
        <strain evidence="3">Expedition CK06-06</strain>
    </source>
</reference>
<evidence type="ECO:0008006" key="4">
    <source>
        <dbReference type="Google" id="ProtNLM"/>
    </source>
</evidence>
<accession>X1G7H1</accession>
<dbReference type="GO" id="GO:0050518">
    <property type="term" value="F:2-C-methyl-D-erythritol 4-phosphate cytidylyltransferase activity"/>
    <property type="evidence" value="ECO:0007669"/>
    <property type="project" value="TreeGrafter"/>
</dbReference>
<feature type="non-terminal residue" evidence="3">
    <location>
        <position position="1"/>
    </location>
</feature>
<keyword evidence="1" id="KW-0808">Transferase</keyword>
<name>X1G7H1_9ZZZZ</name>
<dbReference type="EMBL" id="BARU01019481">
    <property type="protein sequence ID" value="GAH53202.1"/>
    <property type="molecule type" value="Genomic_DNA"/>
</dbReference>
<dbReference type="GO" id="GO:0008299">
    <property type="term" value="P:isoprenoid biosynthetic process"/>
    <property type="evidence" value="ECO:0007669"/>
    <property type="project" value="InterPro"/>
</dbReference>
<dbReference type="SUPFAM" id="SSF53448">
    <property type="entry name" value="Nucleotide-diphospho-sugar transferases"/>
    <property type="match status" value="1"/>
</dbReference>
<dbReference type="InterPro" id="IPR034683">
    <property type="entry name" value="IspD/TarI"/>
</dbReference>
<gene>
    <name evidence="3" type="ORF">S03H2_32073</name>
</gene>
<dbReference type="PANTHER" id="PTHR32125">
    <property type="entry name" value="2-C-METHYL-D-ERYTHRITOL 4-PHOSPHATE CYTIDYLYLTRANSFERASE, CHLOROPLASTIC"/>
    <property type="match status" value="1"/>
</dbReference>
<dbReference type="AlphaFoldDB" id="X1G7H1"/>
<dbReference type="PANTHER" id="PTHR32125:SF4">
    <property type="entry name" value="2-C-METHYL-D-ERYTHRITOL 4-PHOSPHATE CYTIDYLYLTRANSFERASE, CHLOROPLASTIC"/>
    <property type="match status" value="1"/>
</dbReference>
<sequence>ILVVPKRKIETTTQLIKRFKLEKVKKIVAGGKRRQDSVLKGLNQLKRQSGIVLIHDGVRPLVAQSLIDKGIKLCKRHKAVIFGTAIDDTVKETKNRRVVRTVPRRNLFLVQTPQFFDIKLLKKAFRQTIKFDEYDLV</sequence>